<dbReference type="InterPro" id="IPR052173">
    <property type="entry name" value="Beta-lactam_resp_regulator"/>
</dbReference>
<sequence length="492" mass="52279">MLSSFLLYLAEASFCLAVFALAYRLLLARLTYFTANRAYLLGALAASVVIPLLAFPGLAGLLAGSVADSSAVSPLPLRLSWAATTAAPTSATGVGFDLSALLIGGLLGLYGLGASYKLLVVARNLRGLTQLVKRHPSTDLGAFAIVHLPAPGLPAFSFGRHVFLSPLHETLSAEERQLLLLHEGVHVRQRHTLDLLLAEALGVLFWFNGLLPYFRQQLKTVHEYLADEAVARAQGGPRPYGELLIKLAAQQPPFALAHAFSNQQIFLRIKMLTQPTSSPMQKLRFLLVLPVVAFAWAATACTGAPISEGAAPAAAAGVTAAPGAATSRIGRVTWQGNTYLSTTELNAALGLKTGDAYDSAAVAQRLSFDPRGGDITSRYMDHGYLFFSVSPQATPQPDGTTDLAFTLNEGRKAKLRNITLSGTQKSGAAALLSLLPLRTGDDFSRANLMKSQTILARQSNVNPAKIAINPQPVMSPNTPTDFVDIELVVAAK</sequence>
<feature type="domain" description="POTRA" evidence="4">
    <location>
        <begin position="327"/>
        <end position="410"/>
    </location>
</feature>
<keyword evidence="3" id="KW-0812">Transmembrane</keyword>
<keyword evidence="3" id="KW-1133">Transmembrane helix</keyword>
<feature type="transmembrane region" description="Helical" evidence="3">
    <location>
        <begin position="6"/>
        <end position="26"/>
    </location>
</feature>
<comment type="caution">
    <text evidence="5">The sequence shown here is derived from an EMBL/GenBank/DDBJ whole genome shotgun (WGS) entry which is preliminary data.</text>
</comment>
<feature type="transmembrane region" description="Helical" evidence="3">
    <location>
        <begin position="195"/>
        <end position="214"/>
    </location>
</feature>
<dbReference type="RefSeq" id="WP_070734543.1">
    <property type="nucleotide sequence ID" value="NZ_MDZC01000065.1"/>
</dbReference>
<dbReference type="InterPro" id="IPR034746">
    <property type="entry name" value="POTRA"/>
</dbReference>
<dbReference type="Proteomes" id="UP000177791">
    <property type="component" value="Unassembled WGS sequence"/>
</dbReference>
<reference evidence="5 6" key="1">
    <citation type="submission" date="2016-08" db="EMBL/GenBank/DDBJ databases">
        <title>Hymenobacter coccineus sp. nov., Hymenobacter lapidarius sp. nov. and Hymenobacter glacialis sp. nov., isolated from Antarctic soil.</title>
        <authorList>
            <person name="Sedlacek I."/>
            <person name="Kralova S."/>
            <person name="Kyrova K."/>
            <person name="Maslanova I."/>
            <person name="Stankova E."/>
            <person name="Vrbovska V."/>
            <person name="Nemec M."/>
            <person name="Bartak M."/>
            <person name="Svec P."/>
            <person name="Busse H.-J."/>
            <person name="Pantucek R."/>
        </authorList>
    </citation>
    <scope>NUCLEOTIDE SEQUENCE [LARGE SCALE GENOMIC DNA]</scope>
    <source>
        <strain evidence="5 6">CCM 8648</strain>
    </source>
</reference>
<dbReference type="PROSITE" id="PS51779">
    <property type="entry name" value="POTRA"/>
    <property type="match status" value="1"/>
</dbReference>
<dbReference type="InterPro" id="IPR010827">
    <property type="entry name" value="BamA/TamA_POTRA"/>
</dbReference>
<dbReference type="AlphaFoldDB" id="A0A1G1T267"/>
<feature type="transmembrane region" description="Helical" evidence="3">
    <location>
        <begin position="38"/>
        <end position="63"/>
    </location>
</feature>
<evidence type="ECO:0000313" key="5">
    <source>
        <dbReference type="EMBL" id="OGX84950.1"/>
    </source>
</evidence>
<dbReference type="Pfam" id="PF07244">
    <property type="entry name" value="POTRA"/>
    <property type="match status" value="1"/>
</dbReference>
<feature type="transmembrane region" description="Helical" evidence="3">
    <location>
        <begin position="285"/>
        <end position="306"/>
    </location>
</feature>
<dbReference type="Gene3D" id="3.10.20.310">
    <property type="entry name" value="membrane protein fhac"/>
    <property type="match status" value="1"/>
</dbReference>
<dbReference type="OrthoDB" id="1522859at2"/>
<name>A0A1G1T267_9BACT</name>
<dbReference type="STRING" id="1908236.BEN48_15435"/>
<comment type="subcellular location">
    <subcellularLocation>
        <location evidence="1">Membrane</location>
    </subcellularLocation>
</comment>
<dbReference type="CDD" id="cd07341">
    <property type="entry name" value="M56_BlaR1_MecR1_like"/>
    <property type="match status" value="1"/>
</dbReference>
<dbReference type="InterPro" id="IPR008756">
    <property type="entry name" value="Peptidase_M56"/>
</dbReference>
<protein>
    <recommendedName>
        <fullName evidence="4">POTRA domain-containing protein</fullName>
    </recommendedName>
</protein>
<evidence type="ECO:0000256" key="2">
    <source>
        <dbReference type="ARBA" id="ARBA00023136"/>
    </source>
</evidence>
<keyword evidence="2 3" id="KW-0472">Membrane</keyword>
<evidence type="ECO:0000256" key="3">
    <source>
        <dbReference type="SAM" id="Phobius"/>
    </source>
</evidence>
<evidence type="ECO:0000256" key="1">
    <source>
        <dbReference type="ARBA" id="ARBA00004370"/>
    </source>
</evidence>
<feature type="transmembrane region" description="Helical" evidence="3">
    <location>
        <begin position="140"/>
        <end position="159"/>
    </location>
</feature>
<keyword evidence="6" id="KW-1185">Reference proteome</keyword>
<proteinExistence type="predicted"/>
<organism evidence="5 6">
    <name type="scientific">Hymenobacter glacialis</name>
    <dbReference type="NCBI Taxonomy" id="1908236"/>
    <lineage>
        <taxon>Bacteria</taxon>
        <taxon>Pseudomonadati</taxon>
        <taxon>Bacteroidota</taxon>
        <taxon>Cytophagia</taxon>
        <taxon>Cytophagales</taxon>
        <taxon>Hymenobacteraceae</taxon>
        <taxon>Hymenobacter</taxon>
    </lineage>
</organism>
<dbReference type="PANTHER" id="PTHR34978">
    <property type="entry name" value="POSSIBLE SENSOR-TRANSDUCER PROTEIN BLAR"/>
    <property type="match status" value="1"/>
</dbReference>
<accession>A0A1G1T267</accession>
<gene>
    <name evidence="5" type="ORF">BEN48_15435</name>
</gene>
<evidence type="ECO:0000259" key="4">
    <source>
        <dbReference type="PROSITE" id="PS51779"/>
    </source>
</evidence>
<feature type="transmembrane region" description="Helical" evidence="3">
    <location>
        <begin position="98"/>
        <end position="119"/>
    </location>
</feature>
<evidence type="ECO:0000313" key="6">
    <source>
        <dbReference type="Proteomes" id="UP000177791"/>
    </source>
</evidence>
<dbReference type="GO" id="GO:0019867">
    <property type="term" value="C:outer membrane"/>
    <property type="evidence" value="ECO:0007669"/>
    <property type="project" value="InterPro"/>
</dbReference>
<dbReference type="EMBL" id="MDZC01000065">
    <property type="protein sequence ID" value="OGX84950.1"/>
    <property type="molecule type" value="Genomic_DNA"/>
</dbReference>
<dbReference type="Pfam" id="PF05569">
    <property type="entry name" value="Peptidase_M56"/>
    <property type="match status" value="1"/>
</dbReference>
<dbReference type="PANTHER" id="PTHR34978:SF3">
    <property type="entry name" value="SLR0241 PROTEIN"/>
    <property type="match status" value="1"/>
</dbReference>